<sequence>MTMSSPATAQDLTILHFNDVYHVSNTDLVARFATALTKPRSVAVNGSPLAQGGPTLRIFSGDAFSPSLEAAVLRGDHMVPVLDILGIDVACYGNHDFDFGEDRLVELVKQTRFPWTLANAVSTVGGRLLANAHEYVIKEAAGYRIGFFGLAGSDWPSNCKHLPHCTLLDPAAVARQVAAHLRRSEECDLVIAVTHMRLIDDLVVSNATLSGDERVDLVLGGHDHHVIRREPGDNNMDPETIQSGSYASGANMTNFIGNSTAGTHVVAFAHTGSIVKQISDLERLPEYNDITPLPQMLRILGTVHDEIEKVVRQPLFRTGIPLEGRMSLVRRQETNLGNLLADAIRAFIALINSGAIRCDRVINCNNGLPLCIRDLIEISPFDNTFVVKQLSGEVLSKALENSVSNAHTDGRFLKFSGLCITVNWRWPEGRRVCSIFHTPPQNGTPQPLDMDRMYTVAMVDFIGSGFDGYSCFQSAKTLINVEGAITDTNLLEIFKTSDADKGNSETAGDHTNGGQRARKTIIHRYHELDGLPIVMPILEDRIKFLDESNL</sequence>
<dbReference type="PANTHER" id="PTHR11575:SF41">
    <property type="entry name" value="PUTATIVE (AFU_ORTHOLOGUE AFUA_1G01160)-RELATED"/>
    <property type="match status" value="1"/>
</dbReference>
<dbReference type="InterPro" id="IPR008334">
    <property type="entry name" value="5'-Nucleotdase_C"/>
</dbReference>
<reference evidence="4 5" key="1">
    <citation type="submission" date="2015-06" db="EMBL/GenBank/DDBJ databases">
        <title>Talaromyces atroroseus IBT 11181 draft genome.</title>
        <authorList>
            <person name="Rasmussen K.B."/>
            <person name="Rasmussen S."/>
            <person name="Petersen B."/>
            <person name="Sicheritz-Ponten T."/>
            <person name="Mortensen U.H."/>
            <person name="Thrane U."/>
        </authorList>
    </citation>
    <scope>NUCLEOTIDE SEQUENCE [LARGE SCALE GENOMIC DNA]</scope>
    <source>
        <strain evidence="4 5">IBT 11181</strain>
    </source>
</reference>
<evidence type="ECO:0000313" key="5">
    <source>
        <dbReference type="Proteomes" id="UP000214365"/>
    </source>
</evidence>
<dbReference type="Gene3D" id="3.90.780.10">
    <property type="entry name" value="5'-Nucleotidase, C-terminal domain"/>
    <property type="match status" value="1"/>
</dbReference>
<dbReference type="RefSeq" id="XP_020124730.1">
    <property type="nucleotide sequence ID" value="XM_020260381.1"/>
</dbReference>
<dbReference type="STRING" id="1441469.A0A225B946"/>
<dbReference type="Proteomes" id="UP000214365">
    <property type="component" value="Unassembled WGS sequence"/>
</dbReference>
<dbReference type="Pfam" id="PF02872">
    <property type="entry name" value="5_nucleotid_C"/>
    <property type="match status" value="1"/>
</dbReference>
<dbReference type="GeneID" id="31000316"/>
<gene>
    <name evidence="4" type="ORF">UA08_00561</name>
</gene>
<feature type="domain" description="5'-Nucleotidase C-terminal" evidence="3">
    <location>
        <begin position="330"/>
        <end position="473"/>
    </location>
</feature>
<dbReference type="InterPro" id="IPR029052">
    <property type="entry name" value="Metallo-depent_PP-like"/>
</dbReference>
<organism evidence="4 5">
    <name type="scientific">Talaromyces atroroseus</name>
    <dbReference type="NCBI Taxonomy" id="1441469"/>
    <lineage>
        <taxon>Eukaryota</taxon>
        <taxon>Fungi</taxon>
        <taxon>Dikarya</taxon>
        <taxon>Ascomycota</taxon>
        <taxon>Pezizomycotina</taxon>
        <taxon>Eurotiomycetes</taxon>
        <taxon>Eurotiomycetidae</taxon>
        <taxon>Eurotiales</taxon>
        <taxon>Trichocomaceae</taxon>
        <taxon>Talaromyces</taxon>
        <taxon>Talaromyces sect. Trachyspermi</taxon>
    </lineage>
</organism>
<dbReference type="InterPro" id="IPR036907">
    <property type="entry name" value="5'-Nucleotdase_C_sf"/>
</dbReference>
<dbReference type="SUPFAM" id="SSF56300">
    <property type="entry name" value="Metallo-dependent phosphatases"/>
    <property type="match status" value="1"/>
</dbReference>
<keyword evidence="2" id="KW-0547">Nucleotide-binding</keyword>
<dbReference type="PANTHER" id="PTHR11575">
    <property type="entry name" value="5'-NUCLEOTIDASE-RELATED"/>
    <property type="match status" value="1"/>
</dbReference>
<dbReference type="GO" id="GO:0000166">
    <property type="term" value="F:nucleotide binding"/>
    <property type="evidence" value="ECO:0007669"/>
    <property type="project" value="UniProtKB-KW"/>
</dbReference>
<comment type="caution">
    <text evidence="4">The sequence shown here is derived from an EMBL/GenBank/DDBJ whole genome shotgun (WGS) entry which is preliminary data.</text>
</comment>
<dbReference type="GO" id="GO:0009166">
    <property type="term" value="P:nucleotide catabolic process"/>
    <property type="evidence" value="ECO:0007669"/>
    <property type="project" value="InterPro"/>
</dbReference>
<evidence type="ECO:0000313" key="4">
    <source>
        <dbReference type="EMBL" id="OKL64609.1"/>
    </source>
</evidence>
<dbReference type="InterPro" id="IPR006179">
    <property type="entry name" value="5_nucleotidase/apyrase"/>
</dbReference>
<dbReference type="PRINTS" id="PR01607">
    <property type="entry name" value="APYRASEFAMLY"/>
</dbReference>
<dbReference type="EMBL" id="LFMY01000001">
    <property type="protein sequence ID" value="OKL64609.1"/>
    <property type="molecule type" value="Genomic_DNA"/>
</dbReference>
<dbReference type="GO" id="GO:0016787">
    <property type="term" value="F:hydrolase activity"/>
    <property type="evidence" value="ECO:0007669"/>
    <property type="project" value="UniProtKB-KW"/>
</dbReference>
<protein>
    <recommendedName>
        <fullName evidence="3">5'-Nucleotidase C-terminal domain-containing protein</fullName>
    </recommendedName>
</protein>
<dbReference type="OrthoDB" id="10252235at2759"/>
<keyword evidence="5" id="KW-1185">Reference proteome</keyword>
<evidence type="ECO:0000256" key="1">
    <source>
        <dbReference type="ARBA" id="ARBA00006654"/>
    </source>
</evidence>
<evidence type="ECO:0000256" key="2">
    <source>
        <dbReference type="RuleBase" id="RU362119"/>
    </source>
</evidence>
<dbReference type="Gene3D" id="3.60.21.10">
    <property type="match status" value="1"/>
</dbReference>
<dbReference type="SUPFAM" id="SSF55816">
    <property type="entry name" value="5'-nucleotidase (syn. UDP-sugar hydrolase), C-terminal domain"/>
    <property type="match status" value="1"/>
</dbReference>
<proteinExistence type="inferred from homology"/>
<dbReference type="AlphaFoldDB" id="A0A225B946"/>
<comment type="similarity">
    <text evidence="1 2">Belongs to the 5'-nucleotidase family.</text>
</comment>
<keyword evidence="2" id="KW-0378">Hydrolase</keyword>
<accession>A0A225B946</accession>
<name>A0A225B946_TALAT</name>
<evidence type="ECO:0000259" key="3">
    <source>
        <dbReference type="Pfam" id="PF02872"/>
    </source>
</evidence>